<proteinExistence type="predicted"/>
<dbReference type="EMBL" id="FN596508">
    <property type="protein sequence ID" value="CCB60568.1"/>
    <property type="molecule type" value="Genomic_DNA"/>
</dbReference>
<reference evidence="2" key="1">
    <citation type="journal article" date="2007" name="Nature">
        <title>The grapevine genome sequence suggests ancestral hexaploidization in major angiosperm phyla.</title>
        <authorList>
            <consortium name="The French-Italian Public Consortium for Grapevine Genome Characterization."/>
            <person name="Jaillon O."/>
            <person name="Aury J.-M."/>
            <person name="Noel B."/>
            <person name="Policriti A."/>
            <person name="Clepet C."/>
            <person name="Casagrande A."/>
            <person name="Choisne N."/>
            <person name="Aubourg S."/>
            <person name="Vitulo N."/>
            <person name="Jubin C."/>
            <person name="Vezzi A."/>
            <person name="Legeai F."/>
            <person name="Hugueney P."/>
            <person name="Dasilva C."/>
            <person name="Horner D."/>
            <person name="Mica E."/>
            <person name="Jublot D."/>
            <person name="Poulain J."/>
            <person name="Bruyere C."/>
            <person name="Billault A."/>
            <person name="Segurens B."/>
            <person name="Gouyvenoux M."/>
            <person name="Ugarte E."/>
            <person name="Cattonaro F."/>
            <person name="Anthouard V."/>
            <person name="Vico V."/>
            <person name="Del Fabbro C."/>
            <person name="Alaux M."/>
            <person name="Di Gaspero G."/>
            <person name="Dumas V."/>
            <person name="Felice N."/>
            <person name="Paillard S."/>
            <person name="Juman I."/>
            <person name="Moroldo M."/>
            <person name="Scalabrin S."/>
            <person name="Canaguier A."/>
            <person name="Le Clainche I."/>
            <person name="Malacrida G."/>
            <person name="Durand E."/>
            <person name="Pesole G."/>
            <person name="Laucou V."/>
            <person name="Chatelet P."/>
            <person name="Merdinoglu D."/>
            <person name="Delledonne M."/>
            <person name="Pezzotti M."/>
            <person name="Lecharny A."/>
            <person name="Scarpelli C."/>
            <person name="Artiguenave F."/>
            <person name="Pe M.E."/>
            <person name="Valle G."/>
            <person name="Morgante M."/>
            <person name="Caboche M."/>
            <person name="Adam-Blondon A.-F."/>
            <person name="Weissenbach J."/>
            <person name="Quetier F."/>
            <person name="Wincker P."/>
        </authorList>
    </citation>
    <scope>NUCLEOTIDE SEQUENCE [LARGE SCALE GENOMIC DNA]</scope>
    <source>
        <strain evidence="2">cv. Pinot noir / PN40024</strain>
    </source>
</reference>
<evidence type="ECO:0000313" key="1">
    <source>
        <dbReference type="EMBL" id="CCB60568.1"/>
    </source>
</evidence>
<keyword evidence="2" id="KW-1185">Reference proteome</keyword>
<dbReference type="AlphaFoldDB" id="F6I0V2"/>
<dbReference type="Proteomes" id="UP000009183">
    <property type="component" value="Chromosome 3"/>
</dbReference>
<sequence length="94" mass="10663">MVDKKPSKFDDYDHNATCLECINLDTKDHPFVFGWTFGPEINANKYSNTVRVAPITLLISRLNPQFHVLCLGREVALARQILQGLVDCLLHLLP</sequence>
<name>F6I0V2_VITVI</name>
<dbReference type="InParanoid" id="F6I0V2"/>
<organism evidence="1 2">
    <name type="scientific">Vitis vinifera</name>
    <name type="common">Grape</name>
    <dbReference type="NCBI Taxonomy" id="29760"/>
    <lineage>
        <taxon>Eukaryota</taxon>
        <taxon>Viridiplantae</taxon>
        <taxon>Streptophyta</taxon>
        <taxon>Embryophyta</taxon>
        <taxon>Tracheophyta</taxon>
        <taxon>Spermatophyta</taxon>
        <taxon>Magnoliopsida</taxon>
        <taxon>eudicotyledons</taxon>
        <taxon>Gunneridae</taxon>
        <taxon>Pentapetalae</taxon>
        <taxon>rosids</taxon>
        <taxon>Vitales</taxon>
        <taxon>Vitaceae</taxon>
        <taxon>Viteae</taxon>
        <taxon>Vitis</taxon>
    </lineage>
</organism>
<dbReference type="HOGENOM" id="CLU_2390471_0_0_1"/>
<evidence type="ECO:0000313" key="2">
    <source>
        <dbReference type="Proteomes" id="UP000009183"/>
    </source>
</evidence>
<gene>
    <name evidence="1" type="ordered locus">VIT_03s0038g03310</name>
</gene>
<dbReference type="PaxDb" id="29760-VIT_03s0038g03310.t01"/>
<accession>F6I0V2</accession>
<protein>
    <submittedName>
        <fullName evidence="1">Uncharacterized protein</fullName>
    </submittedName>
</protein>